<name>A0A0M0JV24_9EUKA</name>
<dbReference type="EMBL" id="JWZX01002319">
    <property type="protein sequence ID" value="KOO29973.1"/>
    <property type="molecule type" value="Genomic_DNA"/>
</dbReference>
<protein>
    <submittedName>
        <fullName evidence="6">Heme oxygenase</fullName>
    </submittedName>
</protein>
<comment type="caution">
    <text evidence="6">The sequence shown here is derived from an EMBL/GenBank/DDBJ whole genome shotgun (WGS) entry which is preliminary data.</text>
</comment>
<proteinExistence type="predicted"/>
<dbReference type="GO" id="GO:0046872">
    <property type="term" value="F:metal ion binding"/>
    <property type="evidence" value="ECO:0007669"/>
    <property type="project" value="UniProtKB-KW"/>
</dbReference>
<keyword evidence="1 4" id="KW-0349">Heme</keyword>
<evidence type="ECO:0000256" key="3">
    <source>
        <dbReference type="ARBA" id="ARBA00023004"/>
    </source>
</evidence>
<dbReference type="GO" id="GO:0004392">
    <property type="term" value="F:heme oxygenase (decyclizing) activity"/>
    <property type="evidence" value="ECO:0007669"/>
    <property type="project" value="InterPro"/>
</dbReference>
<dbReference type="SUPFAM" id="SSF48613">
    <property type="entry name" value="Heme oxygenase-like"/>
    <property type="match status" value="1"/>
</dbReference>
<gene>
    <name evidence="6" type="ORF">Ctob_013022</name>
</gene>
<evidence type="ECO:0000313" key="6">
    <source>
        <dbReference type="EMBL" id="KOO29973.1"/>
    </source>
</evidence>
<organism evidence="6 7">
    <name type="scientific">Chrysochromulina tobinii</name>
    <dbReference type="NCBI Taxonomy" id="1460289"/>
    <lineage>
        <taxon>Eukaryota</taxon>
        <taxon>Haptista</taxon>
        <taxon>Haptophyta</taxon>
        <taxon>Prymnesiophyceae</taxon>
        <taxon>Prymnesiales</taxon>
        <taxon>Chrysochromulinaceae</taxon>
        <taxon>Chrysochromulina</taxon>
    </lineage>
</organism>
<evidence type="ECO:0000256" key="1">
    <source>
        <dbReference type="ARBA" id="ARBA00022617"/>
    </source>
</evidence>
<evidence type="ECO:0000313" key="7">
    <source>
        <dbReference type="Proteomes" id="UP000037460"/>
    </source>
</evidence>
<accession>A0A0M0JV24</accession>
<dbReference type="OrthoDB" id="652091at2759"/>
<evidence type="ECO:0000256" key="2">
    <source>
        <dbReference type="ARBA" id="ARBA00022723"/>
    </source>
</evidence>
<dbReference type="InterPro" id="IPR016053">
    <property type="entry name" value="Haem_Oase-like"/>
</dbReference>
<dbReference type="GO" id="GO:0042167">
    <property type="term" value="P:heme catabolic process"/>
    <property type="evidence" value="ECO:0007669"/>
    <property type="project" value="TreeGrafter"/>
</dbReference>
<dbReference type="Proteomes" id="UP000037460">
    <property type="component" value="Unassembled WGS sequence"/>
</dbReference>
<dbReference type="PANTHER" id="PTHR10720">
    <property type="entry name" value="HEME OXYGENASE"/>
    <property type="match status" value="1"/>
</dbReference>
<feature type="binding site" evidence="4">
    <location>
        <position position="151"/>
    </location>
    <ligand>
        <name>heme b</name>
        <dbReference type="ChEBI" id="CHEBI:60344"/>
    </ligand>
</feature>
<dbReference type="InterPro" id="IPR002051">
    <property type="entry name" value="Haem_Oase"/>
</dbReference>
<dbReference type="Pfam" id="PF01126">
    <property type="entry name" value="Heme_oxygenase"/>
    <property type="match status" value="1"/>
</dbReference>
<dbReference type="AlphaFoldDB" id="A0A0M0JV24"/>
<evidence type="ECO:0000256" key="5">
    <source>
        <dbReference type="PIRSR" id="PIRSR000343-2"/>
    </source>
</evidence>
<keyword evidence="3 5" id="KW-0408">Iron</keyword>
<keyword evidence="2 5" id="KW-0479">Metal-binding</keyword>
<sequence length="264" mass="29253">MQSIGKKEQQSRVSQAMEIKPVAETSARAAGLALALDDGTRKSHSVAENTAFVTGFFRGIATKTAFSQLVCSLYFVYEAMEKSFDETEDAGVKALDYNSLRRMPALEEDMAYYFGTEWRSTVRPSPATQEYASRVRKIAGTQPHLLIAHMYTRYLGDLFGGQMMGGMARRSLSLDDGRGTAFYQFDEIPAAKPFIEEWYTQLNALELSDKQKQEIVDEANLVFALNIKLFDELDGNPAKALWALASDALKRALGIGSRSRAATA</sequence>
<evidence type="ECO:0000256" key="4">
    <source>
        <dbReference type="PIRSR" id="PIRSR000343-1"/>
    </source>
</evidence>
<reference evidence="7" key="1">
    <citation type="journal article" date="2015" name="PLoS Genet.">
        <title>Genome Sequence and Transcriptome Analyses of Chrysochromulina tobin: Metabolic Tools for Enhanced Algal Fitness in the Prominent Order Prymnesiales (Haptophyceae).</title>
        <authorList>
            <person name="Hovde B.T."/>
            <person name="Deodato C.R."/>
            <person name="Hunsperger H.M."/>
            <person name="Ryken S.A."/>
            <person name="Yost W."/>
            <person name="Jha R.K."/>
            <person name="Patterson J."/>
            <person name="Monnat R.J. Jr."/>
            <person name="Barlow S.B."/>
            <person name="Starkenburg S.R."/>
            <person name="Cattolico R.A."/>
        </authorList>
    </citation>
    <scope>NUCLEOTIDE SEQUENCE</scope>
    <source>
        <strain evidence="7">CCMP291</strain>
    </source>
</reference>
<dbReference type="PANTHER" id="PTHR10720:SF0">
    <property type="entry name" value="HEME OXYGENASE"/>
    <property type="match status" value="1"/>
</dbReference>
<dbReference type="GO" id="GO:0006788">
    <property type="term" value="P:heme oxidation"/>
    <property type="evidence" value="ECO:0007669"/>
    <property type="project" value="InterPro"/>
</dbReference>
<dbReference type="PRINTS" id="PR00088">
    <property type="entry name" value="HAEMOXYGNASE"/>
</dbReference>
<keyword evidence="7" id="KW-1185">Reference proteome</keyword>
<dbReference type="GO" id="GO:0006979">
    <property type="term" value="P:response to oxidative stress"/>
    <property type="evidence" value="ECO:0007669"/>
    <property type="project" value="TreeGrafter"/>
</dbReference>
<feature type="binding site" description="axial binding residue" evidence="5">
    <location>
        <position position="44"/>
    </location>
    <ligand>
        <name>heme b</name>
        <dbReference type="ChEBI" id="CHEBI:60344"/>
    </ligand>
    <ligandPart>
        <name>Fe</name>
        <dbReference type="ChEBI" id="CHEBI:18248"/>
    </ligandPart>
</feature>
<dbReference type="GO" id="GO:0020037">
    <property type="term" value="F:heme binding"/>
    <property type="evidence" value="ECO:0007669"/>
    <property type="project" value="TreeGrafter"/>
</dbReference>
<dbReference type="CDD" id="cd19165">
    <property type="entry name" value="HemeO"/>
    <property type="match status" value="1"/>
</dbReference>
<dbReference type="PIRSF" id="PIRSF000343">
    <property type="entry name" value="Haem_Oase"/>
    <property type="match status" value="1"/>
</dbReference>
<dbReference type="InterPro" id="IPR016084">
    <property type="entry name" value="Haem_Oase-like_multi-hlx"/>
</dbReference>
<dbReference type="Gene3D" id="1.20.910.10">
    <property type="entry name" value="Heme oxygenase-like"/>
    <property type="match status" value="1"/>
</dbReference>